<dbReference type="Proteomes" id="UP000410492">
    <property type="component" value="Unassembled WGS sequence"/>
</dbReference>
<dbReference type="Pfam" id="PF12937">
    <property type="entry name" value="F-box-like"/>
    <property type="match status" value="1"/>
</dbReference>
<feature type="domain" description="F-box" evidence="2">
    <location>
        <begin position="61"/>
        <end position="107"/>
    </location>
</feature>
<dbReference type="PROSITE" id="PS50181">
    <property type="entry name" value="FBOX"/>
    <property type="match status" value="1"/>
</dbReference>
<dbReference type="SUPFAM" id="SSF52047">
    <property type="entry name" value="RNI-like"/>
    <property type="match status" value="1"/>
</dbReference>
<protein>
    <recommendedName>
        <fullName evidence="2">F-box domain-containing protein</fullName>
    </recommendedName>
</protein>
<dbReference type="InterPro" id="IPR036047">
    <property type="entry name" value="F-box-like_dom_sf"/>
</dbReference>
<dbReference type="Gene3D" id="1.20.1280.50">
    <property type="match status" value="1"/>
</dbReference>
<dbReference type="EMBL" id="CAACVG010009373">
    <property type="protein sequence ID" value="VEN53051.1"/>
    <property type="molecule type" value="Genomic_DNA"/>
</dbReference>
<dbReference type="Gene3D" id="3.80.10.10">
    <property type="entry name" value="Ribonuclease Inhibitor"/>
    <property type="match status" value="1"/>
</dbReference>
<dbReference type="PANTHER" id="PTHR20872">
    <property type="match status" value="1"/>
</dbReference>
<gene>
    <name evidence="3" type="ORF">CALMAC_LOCUS12984</name>
</gene>
<dbReference type="InterPro" id="IPR032675">
    <property type="entry name" value="LRR_dom_sf"/>
</dbReference>
<keyword evidence="4" id="KW-1185">Reference proteome</keyword>
<proteinExistence type="predicted"/>
<evidence type="ECO:0000313" key="3">
    <source>
        <dbReference type="EMBL" id="VEN53051.1"/>
    </source>
</evidence>
<feature type="compositionally biased region" description="Basic and acidic residues" evidence="1">
    <location>
        <begin position="9"/>
        <end position="20"/>
    </location>
</feature>
<name>A0A653CYQ3_CALMS</name>
<dbReference type="PANTHER" id="PTHR20872:SF1">
    <property type="entry name" value="F-BOX DOMAIN-CONTAINING PROTEIN"/>
    <property type="match status" value="1"/>
</dbReference>
<feature type="region of interest" description="Disordered" evidence="1">
    <location>
        <begin position="1"/>
        <end position="20"/>
    </location>
</feature>
<reference evidence="3 4" key="1">
    <citation type="submission" date="2019-01" db="EMBL/GenBank/DDBJ databases">
        <authorList>
            <person name="Sayadi A."/>
        </authorList>
    </citation>
    <scope>NUCLEOTIDE SEQUENCE [LARGE SCALE GENOMIC DNA]</scope>
</reference>
<evidence type="ECO:0000313" key="4">
    <source>
        <dbReference type="Proteomes" id="UP000410492"/>
    </source>
</evidence>
<dbReference type="SUPFAM" id="SSF81383">
    <property type="entry name" value="F-box domain"/>
    <property type="match status" value="1"/>
</dbReference>
<sequence length="522" mass="61818">MNSGCWKTNENDEARNNAKSDRHHHFSKDLFFKLYASKATGSKAVFIDLEEDRDDDTNKEYSKWSELPDLLLEEIFSYLGIREKYYASLVCKSWYRAFHLPYAWRFFTLDDNTLTRSRFNYYSGWQYVLDHVRCQSCMMNVGKHIKHLTIEPMLNFYNLYEFMNIVSWYTEQRERKENVEVGIGSNIKYLKFTFPCNMTARDDSERIRLFGTGGKLLAALKRLMGNLKKLEYLQLIDLMLDPKEAQYLLDEVCEICCLTLKSLRVINATRIPYQMLHMGVFLNLWELYISPHNLGDDLVVLLADTNLKHLHIIQNRYTPNDINIRPVTPGVWKRCRKQNRGLNVHLQVESFKEKALIWQENAPVRTVLYDSPHIGLRADALMTAIDFYREDLRIYGHKNIPRFFRSKSFVDRIDEHLVMLVQRCTYISTLVVTERISTATVLLLVYYGRNLKWLFIRGNAVIIRNDWKHQGPDWTDEFAAWIKTASRTYAAVEKEVSQILGYRWRFLTDKEFKLLKVNLQDY</sequence>
<organism evidence="3 4">
    <name type="scientific">Callosobruchus maculatus</name>
    <name type="common">Southern cowpea weevil</name>
    <name type="synonym">Pulse bruchid</name>
    <dbReference type="NCBI Taxonomy" id="64391"/>
    <lineage>
        <taxon>Eukaryota</taxon>
        <taxon>Metazoa</taxon>
        <taxon>Ecdysozoa</taxon>
        <taxon>Arthropoda</taxon>
        <taxon>Hexapoda</taxon>
        <taxon>Insecta</taxon>
        <taxon>Pterygota</taxon>
        <taxon>Neoptera</taxon>
        <taxon>Endopterygota</taxon>
        <taxon>Coleoptera</taxon>
        <taxon>Polyphaga</taxon>
        <taxon>Cucujiformia</taxon>
        <taxon>Chrysomeloidea</taxon>
        <taxon>Chrysomelidae</taxon>
        <taxon>Bruchinae</taxon>
        <taxon>Bruchini</taxon>
        <taxon>Callosobruchus</taxon>
    </lineage>
</organism>
<dbReference type="SMART" id="SM00256">
    <property type="entry name" value="FBOX"/>
    <property type="match status" value="1"/>
</dbReference>
<dbReference type="OrthoDB" id="9974792at2759"/>
<accession>A0A653CYQ3</accession>
<evidence type="ECO:0000256" key="1">
    <source>
        <dbReference type="SAM" id="MobiDB-lite"/>
    </source>
</evidence>
<dbReference type="AlphaFoldDB" id="A0A653CYQ3"/>
<evidence type="ECO:0000259" key="2">
    <source>
        <dbReference type="PROSITE" id="PS50181"/>
    </source>
</evidence>
<dbReference type="InterPro" id="IPR001810">
    <property type="entry name" value="F-box_dom"/>
</dbReference>